<gene>
    <name evidence="1" type="ORF">Zmor_019913</name>
</gene>
<accession>A0AA38I2U0</accession>
<name>A0AA38I2U0_9CUCU</name>
<dbReference type="AlphaFoldDB" id="A0AA38I2U0"/>
<sequence>MRLVWRGAEATRRLKVFARWMCIEVGSCVVYVDLCRCKIRNLNKTPVNLSSAYSEQFHSLLHCGDVGKRWNARRIRFMMKRAIRPNRNGLPMMRHGAGNWE</sequence>
<evidence type="ECO:0000313" key="1">
    <source>
        <dbReference type="EMBL" id="KAJ3648077.1"/>
    </source>
</evidence>
<keyword evidence="2" id="KW-1185">Reference proteome</keyword>
<comment type="caution">
    <text evidence="1">The sequence shown here is derived from an EMBL/GenBank/DDBJ whole genome shotgun (WGS) entry which is preliminary data.</text>
</comment>
<dbReference type="Proteomes" id="UP001168821">
    <property type="component" value="Unassembled WGS sequence"/>
</dbReference>
<protein>
    <submittedName>
        <fullName evidence="1">Uncharacterized protein</fullName>
    </submittedName>
</protein>
<organism evidence="1 2">
    <name type="scientific">Zophobas morio</name>
    <dbReference type="NCBI Taxonomy" id="2755281"/>
    <lineage>
        <taxon>Eukaryota</taxon>
        <taxon>Metazoa</taxon>
        <taxon>Ecdysozoa</taxon>
        <taxon>Arthropoda</taxon>
        <taxon>Hexapoda</taxon>
        <taxon>Insecta</taxon>
        <taxon>Pterygota</taxon>
        <taxon>Neoptera</taxon>
        <taxon>Endopterygota</taxon>
        <taxon>Coleoptera</taxon>
        <taxon>Polyphaga</taxon>
        <taxon>Cucujiformia</taxon>
        <taxon>Tenebrionidae</taxon>
        <taxon>Zophobas</taxon>
    </lineage>
</organism>
<dbReference type="EMBL" id="JALNTZ010000006">
    <property type="protein sequence ID" value="KAJ3648077.1"/>
    <property type="molecule type" value="Genomic_DNA"/>
</dbReference>
<proteinExistence type="predicted"/>
<evidence type="ECO:0000313" key="2">
    <source>
        <dbReference type="Proteomes" id="UP001168821"/>
    </source>
</evidence>
<reference evidence="1" key="1">
    <citation type="journal article" date="2023" name="G3 (Bethesda)">
        <title>Whole genome assemblies of Zophobas morio and Tenebrio molitor.</title>
        <authorList>
            <person name="Kaur S."/>
            <person name="Stinson S.A."/>
            <person name="diCenzo G.C."/>
        </authorList>
    </citation>
    <scope>NUCLEOTIDE SEQUENCE</scope>
    <source>
        <strain evidence="1">QUZm001</strain>
    </source>
</reference>